<dbReference type="PANTHER" id="PTHR45008:SF1">
    <property type="entry name" value="PTS SYSTEM GLUCOSE-SPECIFIC EIIA COMPONENT"/>
    <property type="match status" value="1"/>
</dbReference>
<feature type="domain" description="PTS EIIA type-1" evidence="7">
    <location>
        <begin position="22"/>
        <end position="127"/>
    </location>
</feature>
<evidence type="ECO:0000256" key="2">
    <source>
        <dbReference type="ARBA" id="ARBA00022448"/>
    </source>
</evidence>
<reference evidence="8 9" key="1">
    <citation type="submission" date="2020-08" db="EMBL/GenBank/DDBJ databases">
        <title>Sequencing the genomes of 1000 actinobacteria strains.</title>
        <authorList>
            <person name="Klenk H.-P."/>
        </authorList>
    </citation>
    <scope>NUCLEOTIDE SEQUENCE [LARGE SCALE GENOMIC DNA]</scope>
    <source>
        <strain evidence="8 9">DSM 102122</strain>
    </source>
</reference>
<dbReference type="InterPro" id="IPR001127">
    <property type="entry name" value="PTS_EIIA_1_perm"/>
</dbReference>
<organism evidence="8 9">
    <name type="scientific">Jiangella mangrovi</name>
    <dbReference type="NCBI Taxonomy" id="1524084"/>
    <lineage>
        <taxon>Bacteria</taxon>
        <taxon>Bacillati</taxon>
        <taxon>Actinomycetota</taxon>
        <taxon>Actinomycetes</taxon>
        <taxon>Jiangellales</taxon>
        <taxon>Jiangellaceae</taxon>
        <taxon>Jiangella</taxon>
    </lineage>
</organism>
<dbReference type="GO" id="GO:0009401">
    <property type="term" value="P:phosphoenolpyruvate-dependent sugar phosphotransferase system"/>
    <property type="evidence" value="ECO:0007669"/>
    <property type="project" value="UniProtKB-KW"/>
</dbReference>
<dbReference type="AlphaFoldDB" id="A0A7W9GND1"/>
<keyword evidence="6" id="KW-0418">Kinase</keyword>
<proteinExistence type="predicted"/>
<keyword evidence="9" id="KW-1185">Reference proteome</keyword>
<keyword evidence="3" id="KW-0762">Sugar transport</keyword>
<evidence type="ECO:0000256" key="1">
    <source>
        <dbReference type="ARBA" id="ARBA00004496"/>
    </source>
</evidence>
<dbReference type="PANTHER" id="PTHR45008">
    <property type="entry name" value="PTS SYSTEM GLUCOSE-SPECIFIC EIIA COMPONENT"/>
    <property type="match status" value="1"/>
</dbReference>
<evidence type="ECO:0000256" key="5">
    <source>
        <dbReference type="ARBA" id="ARBA00022683"/>
    </source>
</evidence>
<dbReference type="NCBIfam" id="TIGR00830">
    <property type="entry name" value="PTBA"/>
    <property type="match status" value="1"/>
</dbReference>
<accession>A0A7W9GND1</accession>
<dbReference type="Pfam" id="PF00358">
    <property type="entry name" value="PTS_EIIA_1"/>
    <property type="match status" value="1"/>
</dbReference>
<dbReference type="EMBL" id="JACHMM010000001">
    <property type="protein sequence ID" value="MBB5786756.1"/>
    <property type="molecule type" value="Genomic_DNA"/>
</dbReference>
<dbReference type="RefSeq" id="WP_184820387.1">
    <property type="nucleotide sequence ID" value="NZ_JACHMM010000001.1"/>
</dbReference>
<dbReference type="GO" id="GO:0016301">
    <property type="term" value="F:kinase activity"/>
    <property type="evidence" value="ECO:0007669"/>
    <property type="project" value="UniProtKB-KW"/>
</dbReference>
<gene>
    <name evidence="8" type="ORF">HD601_001331</name>
</gene>
<name>A0A7W9GND1_9ACTN</name>
<keyword evidence="5" id="KW-0598">Phosphotransferase system</keyword>
<evidence type="ECO:0000313" key="8">
    <source>
        <dbReference type="EMBL" id="MBB5786756.1"/>
    </source>
</evidence>
<evidence type="ECO:0000259" key="7">
    <source>
        <dbReference type="PROSITE" id="PS51093"/>
    </source>
</evidence>
<protein>
    <submittedName>
        <fullName evidence="8">Glucose-specific phosphotransferase system IIA component</fullName>
    </submittedName>
</protein>
<dbReference type="Proteomes" id="UP000542813">
    <property type="component" value="Unassembled WGS sequence"/>
</dbReference>
<dbReference type="InterPro" id="IPR050890">
    <property type="entry name" value="PTS_EIIA_component"/>
</dbReference>
<keyword evidence="2" id="KW-0813">Transport</keyword>
<evidence type="ECO:0000256" key="3">
    <source>
        <dbReference type="ARBA" id="ARBA00022597"/>
    </source>
</evidence>
<dbReference type="InterPro" id="IPR011055">
    <property type="entry name" value="Dup_hybrid_motif"/>
</dbReference>
<dbReference type="PROSITE" id="PS51093">
    <property type="entry name" value="PTS_EIIA_TYPE_1"/>
    <property type="match status" value="1"/>
</dbReference>
<comment type="subcellular location">
    <subcellularLocation>
        <location evidence="1">Cytoplasm</location>
    </subcellularLocation>
</comment>
<dbReference type="SUPFAM" id="SSF51261">
    <property type="entry name" value="Duplicated hybrid motif"/>
    <property type="match status" value="1"/>
</dbReference>
<keyword evidence="4 8" id="KW-0808">Transferase</keyword>
<sequence>MTQLDVLSPVPGRVIELAEVPDPVFAQALVGPGLAVDPVRTGRVTAVAPVAGTLVKLHPHAFVIQTADGAGVLTHLGIDTVQLAGDGFELLVAEGDAVAAGASVVTWDPAAVESGGRSPVVPVIALEAAADDLTGLRPAGPAEAADVLFTWVR</sequence>
<comment type="caution">
    <text evidence="8">The sequence shown here is derived from an EMBL/GenBank/DDBJ whole genome shotgun (WGS) entry which is preliminary data.</text>
</comment>
<dbReference type="GO" id="GO:0005737">
    <property type="term" value="C:cytoplasm"/>
    <property type="evidence" value="ECO:0007669"/>
    <property type="project" value="UniProtKB-SubCell"/>
</dbReference>
<evidence type="ECO:0000313" key="9">
    <source>
        <dbReference type="Proteomes" id="UP000542813"/>
    </source>
</evidence>
<dbReference type="Gene3D" id="2.70.70.10">
    <property type="entry name" value="Glucose Permease (Domain IIA)"/>
    <property type="match status" value="1"/>
</dbReference>
<evidence type="ECO:0000256" key="4">
    <source>
        <dbReference type="ARBA" id="ARBA00022679"/>
    </source>
</evidence>
<evidence type="ECO:0000256" key="6">
    <source>
        <dbReference type="ARBA" id="ARBA00022777"/>
    </source>
</evidence>